<keyword evidence="1" id="KW-0472">Membrane</keyword>
<keyword evidence="3" id="KW-1185">Reference proteome</keyword>
<evidence type="ECO:0008006" key="4">
    <source>
        <dbReference type="Google" id="ProtNLM"/>
    </source>
</evidence>
<protein>
    <recommendedName>
        <fullName evidence="4">Oligosaccharide repeat unit polymerase</fullName>
    </recommendedName>
</protein>
<feature type="transmembrane region" description="Helical" evidence="1">
    <location>
        <begin position="235"/>
        <end position="255"/>
    </location>
</feature>
<accession>A0A1H6ZBN0</accession>
<feature type="transmembrane region" description="Helical" evidence="1">
    <location>
        <begin position="6"/>
        <end position="25"/>
    </location>
</feature>
<feature type="transmembrane region" description="Helical" evidence="1">
    <location>
        <begin position="167"/>
        <end position="184"/>
    </location>
</feature>
<feature type="transmembrane region" description="Helical" evidence="1">
    <location>
        <begin position="295"/>
        <end position="320"/>
    </location>
</feature>
<sequence length="423" mass="48246">MIKLSFGLANYILNIVVFVLFFFSLRNFDLHYVVGLSFLALIGYSLVNSTFLAFIKLILVVQFLRFESLTSTGGNSYSFRWVSSFDANEMFLSLHILVIFIIVISLIINLFIRNSISQDSLYIVANRLFKNIFLVNLLLAIKLSLVLFLGLGKLNSASTVVNFVDKLIPDFLFWIFSWLILIFYKKDRSVLVTIALLILINFFQQSKAFILEGLFSFLIVSSFRSDSVYLSFRNLFRLGFLLLVALGSFYFMFLVRLGADVSFSRVVGDVLLGRLSALDGFFLARSHSSTEFLKLLQIWSIFSNVIAGVVPFVTSTYMSLGRAVGFYFQKVPLEYSHSGAVGMPALVYMNSSIVFITGFLSVIVYVLGKFLLYRSDFLVFLNILLVYYMFSVVLSGNIDRIFSNFLSDIFVIFLYTKIIFRLK</sequence>
<dbReference type="Proteomes" id="UP000199403">
    <property type="component" value="Unassembled WGS sequence"/>
</dbReference>
<feature type="transmembrane region" description="Helical" evidence="1">
    <location>
        <begin position="32"/>
        <end position="59"/>
    </location>
</feature>
<keyword evidence="1" id="KW-1133">Transmembrane helix</keyword>
<organism evidence="2 3">
    <name type="scientific">Cyclobacterium xiamenense</name>
    <dbReference type="NCBI Taxonomy" id="1297121"/>
    <lineage>
        <taxon>Bacteria</taxon>
        <taxon>Pseudomonadati</taxon>
        <taxon>Bacteroidota</taxon>
        <taxon>Cytophagia</taxon>
        <taxon>Cytophagales</taxon>
        <taxon>Cyclobacteriaceae</taxon>
        <taxon>Cyclobacterium</taxon>
    </lineage>
</organism>
<dbReference type="STRING" id="1416801.SAMN05192553_104363"/>
<evidence type="ECO:0000313" key="3">
    <source>
        <dbReference type="Proteomes" id="UP000199403"/>
    </source>
</evidence>
<feature type="transmembrane region" description="Helical" evidence="1">
    <location>
        <begin position="377"/>
        <end position="395"/>
    </location>
</feature>
<dbReference type="AlphaFoldDB" id="A0A1H6ZBN0"/>
<gene>
    <name evidence="2" type="ORF">SAMN05192553_104363</name>
</gene>
<evidence type="ECO:0000313" key="2">
    <source>
        <dbReference type="EMBL" id="SEJ50748.1"/>
    </source>
</evidence>
<keyword evidence="1" id="KW-0812">Transmembrane</keyword>
<feature type="transmembrane region" description="Helical" evidence="1">
    <location>
        <begin position="90"/>
        <end position="112"/>
    </location>
</feature>
<feature type="transmembrane region" description="Helical" evidence="1">
    <location>
        <begin position="191"/>
        <end position="215"/>
    </location>
</feature>
<proteinExistence type="predicted"/>
<reference evidence="3" key="1">
    <citation type="submission" date="2016-10" db="EMBL/GenBank/DDBJ databases">
        <authorList>
            <person name="Varghese N."/>
            <person name="Submissions S."/>
        </authorList>
    </citation>
    <scope>NUCLEOTIDE SEQUENCE [LARGE SCALE GENOMIC DNA]</scope>
    <source>
        <strain evidence="3">IBRC-M 10761</strain>
    </source>
</reference>
<feature type="transmembrane region" description="Helical" evidence="1">
    <location>
        <begin position="133"/>
        <end position="152"/>
    </location>
</feature>
<dbReference type="EMBL" id="FNZH01000004">
    <property type="protein sequence ID" value="SEJ50748.1"/>
    <property type="molecule type" value="Genomic_DNA"/>
</dbReference>
<name>A0A1H6ZBN0_9BACT</name>
<feature type="transmembrane region" description="Helical" evidence="1">
    <location>
        <begin position="401"/>
        <end position="420"/>
    </location>
</feature>
<evidence type="ECO:0000256" key="1">
    <source>
        <dbReference type="SAM" id="Phobius"/>
    </source>
</evidence>
<feature type="transmembrane region" description="Helical" evidence="1">
    <location>
        <begin position="340"/>
        <end position="365"/>
    </location>
</feature>
<dbReference type="RefSeq" id="WP_092175797.1">
    <property type="nucleotide sequence ID" value="NZ_FNZH01000004.1"/>
</dbReference>